<dbReference type="EMBL" id="BSYO01000017">
    <property type="protein sequence ID" value="GMH16989.1"/>
    <property type="molecule type" value="Genomic_DNA"/>
</dbReference>
<accession>A0AAD3SU40</accession>
<dbReference type="Proteomes" id="UP001279734">
    <property type="component" value="Unassembled WGS sequence"/>
</dbReference>
<reference evidence="1" key="1">
    <citation type="submission" date="2023-05" db="EMBL/GenBank/DDBJ databases">
        <title>Nepenthes gracilis genome sequencing.</title>
        <authorList>
            <person name="Fukushima K."/>
        </authorList>
    </citation>
    <scope>NUCLEOTIDE SEQUENCE</scope>
    <source>
        <strain evidence="1">SING2019-196</strain>
    </source>
</reference>
<evidence type="ECO:0000313" key="1">
    <source>
        <dbReference type="EMBL" id="GMH16989.1"/>
    </source>
</evidence>
<keyword evidence="2" id="KW-1185">Reference proteome</keyword>
<dbReference type="AlphaFoldDB" id="A0AAD3SU40"/>
<organism evidence="1 2">
    <name type="scientific">Nepenthes gracilis</name>
    <name type="common">Slender pitcher plant</name>
    <dbReference type="NCBI Taxonomy" id="150966"/>
    <lineage>
        <taxon>Eukaryota</taxon>
        <taxon>Viridiplantae</taxon>
        <taxon>Streptophyta</taxon>
        <taxon>Embryophyta</taxon>
        <taxon>Tracheophyta</taxon>
        <taxon>Spermatophyta</taxon>
        <taxon>Magnoliopsida</taxon>
        <taxon>eudicotyledons</taxon>
        <taxon>Gunneridae</taxon>
        <taxon>Pentapetalae</taxon>
        <taxon>Caryophyllales</taxon>
        <taxon>Nepenthaceae</taxon>
        <taxon>Nepenthes</taxon>
    </lineage>
</organism>
<evidence type="ECO:0000313" key="2">
    <source>
        <dbReference type="Proteomes" id="UP001279734"/>
    </source>
</evidence>
<sequence>MFLFRSPTGLRSLIRSSYGGVLSFIRRAFLLECLLKDGVNALRIPEGESSFRKNSGFRPENLHSGVTTLMLDCLHWDGMHYIRSLTGMACFCLLKSRSAIWCGLLFLLIAATRSFFCSLLDGGFCCNIRSENELALSD</sequence>
<gene>
    <name evidence="1" type="ORF">Nepgr_018830</name>
</gene>
<comment type="caution">
    <text evidence="1">The sequence shown here is derived from an EMBL/GenBank/DDBJ whole genome shotgun (WGS) entry which is preliminary data.</text>
</comment>
<name>A0AAD3SU40_NEPGR</name>
<protein>
    <submittedName>
        <fullName evidence="1">Uncharacterized protein</fullName>
    </submittedName>
</protein>
<proteinExistence type="predicted"/>